<evidence type="ECO:0000313" key="1">
    <source>
        <dbReference type="EMBL" id="MDW0110783.1"/>
    </source>
</evidence>
<organism evidence="1 2">
    <name type="scientific">Sporosarcina aquimarina</name>
    <dbReference type="NCBI Taxonomy" id="114975"/>
    <lineage>
        <taxon>Bacteria</taxon>
        <taxon>Bacillati</taxon>
        <taxon>Bacillota</taxon>
        <taxon>Bacilli</taxon>
        <taxon>Bacillales</taxon>
        <taxon>Caryophanaceae</taxon>
        <taxon>Sporosarcina</taxon>
    </lineage>
</organism>
<dbReference type="RefSeq" id="WP_317936340.1">
    <property type="nucleotide sequence ID" value="NZ_JAUBDH010000007.1"/>
</dbReference>
<gene>
    <name evidence="1" type="ORF">QT716_12110</name>
</gene>
<proteinExistence type="predicted"/>
<protein>
    <submittedName>
        <fullName evidence="1">Competence protein ComK</fullName>
    </submittedName>
</protein>
<name>A0ABU4G391_9BACL</name>
<keyword evidence="2" id="KW-1185">Reference proteome</keyword>
<dbReference type="Pfam" id="PF06338">
    <property type="entry name" value="ComK"/>
    <property type="match status" value="1"/>
</dbReference>
<comment type="caution">
    <text evidence="1">The sequence shown here is derived from an EMBL/GenBank/DDBJ whole genome shotgun (WGS) entry which is preliminary data.</text>
</comment>
<dbReference type="Proteomes" id="UP001280629">
    <property type="component" value="Unassembled WGS sequence"/>
</dbReference>
<reference evidence="1 2" key="1">
    <citation type="submission" date="2023-06" db="EMBL/GenBank/DDBJ databases">
        <title>Sporosarcina sp. nov., isolated from Korean traditional fermented seafood 'Jeotgal'.</title>
        <authorList>
            <person name="Yang A.-I."/>
            <person name="Shin N.-R."/>
        </authorList>
    </citation>
    <scope>NUCLEOTIDE SEQUENCE [LARGE SCALE GENOMIC DNA]</scope>
    <source>
        <strain evidence="1 2">KCTC3840</strain>
    </source>
</reference>
<sequence length="182" mass="20962">MHSRKSTVNYVINFDTLVLQPVKEGYKLSTRVIERHSEFTLPKKPLQIVKKTCELYGASLQTRTLTARQALGNRHKTPIVIAHAFNTPYIFLPTMSPKAEENMWISSHAILDFQEEEVGCTVVLENGYEIKLNVSTPTMWRQLAFASLLEKDFNKKQGMLHQSRTFFAQEGPFRYPIVEDND</sequence>
<evidence type="ECO:0000313" key="2">
    <source>
        <dbReference type="Proteomes" id="UP001280629"/>
    </source>
</evidence>
<accession>A0ABU4G391</accession>
<dbReference type="EMBL" id="JAUBDH010000007">
    <property type="protein sequence ID" value="MDW0110783.1"/>
    <property type="molecule type" value="Genomic_DNA"/>
</dbReference>
<dbReference type="InterPro" id="IPR010461">
    <property type="entry name" value="ComK"/>
</dbReference>